<dbReference type="EMBL" id="JAHLFS010000056">
    <property type="protein sequence ID" value="MBU3851959.1"/>
    <property type="molecule type" value="Genomic_DNA"/>
</dbReference>
<reference evidence="1" key="2">
    <citation type="submission" date="2021-04" db="EMBL/GenBank/DDBJ databases">
        <authorList>
            <person name="Gilroy R."/>
        </authorList>
    </citation>
    <scope>NUCLEOTIDE SEQUENCE</scope>
    <source>
        <strain evidence="1">F6-6636</strain>
    </source>
</reference>
<evidence type="ECO:0000313" key="2">
    <source>
        <dbReference type="Proteomes" id="UP000777303"/>
    </source>
</evidence>
<dbReference type="AlphaFoldDB" id="A0A948TJN0"/>
<sequence>MNADWHGARPEAIPMMPEELPLANFANYQGVQRAYDEQLLPLGLEHEEVAPFLYVPREHGHLALMGTQSKKLRRLQKAVINALEGAQGKIQSIIFDTAKINDKPLQYVNGVFVAADAIKQAKDNLIKSLKQRLQSNKEQRWLYVYITDIEKFEEDTNITEPEMELLLRDGLQAHIALMIVGTNGHLALSHIGLSGLYKKYLTAALFTSRLQEQQLIEVPYGMRDRDVSLGNAFFGYESEFTLIKLIQ</sequence>
<name>A0A948TJN0_9LACO</name>
<reference evidence="1" key="1">
    <citation type="journal article" date="2021" name="PeerJ">
        <title>Extensive microbial diversity within the chicken gut microbiome revealed by metagenomics and culture.</title>
        <authorList>
            <person name="Gilroy R."/>
            <person name="Ravi A."/>
            <person name="Getino M."/>
            <person name="Pursley I."/>
            <person name="Horton D.L."/>
            <person name="Alikhan N.F."/>
            <person name="Baker D."/>
            <person name="Gharbi K."/>
            <person name="Hall N."/>
            <person name="Watson M."/>
            <person name="Adriaenssens E.M."/>
            <person name="Foster-Nyarko E."/>
            <person name="Jarju S."/>
            <person name="Secka A."/>
            <person name="Antonio M."/>
            <person name="Oren A."/>
            <person name="Chaudhuri R.R."/>
            <person name="La Ragione R."/>
            <person name="Hildebrand F."/>
            <person name="Pallen M.J."/>
        </authorList>
    </citation>
    <scope>NUCLEOTIDE SEQUENCE</scope>
    <source>
        <strain evidence="1">F6-6636</strain>
    </source>
</reference>
<dbReference type="Proteomes" id="UP000777303">
    <property type="component" value="Unassembled WGS sequence"/>
</dbReference>
<gene>
    <name evidence="1" type="ORF">H9901_04600</name>
</gene>
<evidence type="ECO:0000313" key="1">
    <source>
        <dbReference type="EMBL" id="MBU3851959.1"/>
    </source>
</evidence>
<proteinExistence type="predicted"/>
<organism evidence="1 2">
    <name type="scientific">Candidatus Paralactobacillus gallistercoris</name>
    <dbReference type="NCBI Taxonomy" id="2838724"/>
    <lineage>
        <taxon>Bacteria</taxon>
        <taxon>Bacillati</taxon>
        <taxon>Bacillota</taxon>
        <taxon>Bacilli</taxon>
        <taxon>Lactobacillales</taxon>
        <taxon>Lactobacillaceae</taxon>
        <taxon>Lactobacillus</taxon>
    </lineage>
</organism>
<protein>
    <submittedName>
        <fullName evidence="1">Uncharacterized protein</fullName>
    </submittedName>
</protein>
<accession>A0A948TJN0</accession>
<comment type="caution">
    <text evidence="1">The sequence shown here is derived from an EMBL/GenBank/DDBJ whole genome shotgun (WGS) entry which is preliminary data.</text>
</comment>